<comment type="catalytic activity">
    <reaction evidence="1">
        <text>(7,8-dihydropterin-6-yl)methyl diphosphate + 4-aminobenzoate = 7,8-dihydropteroate + diphosphate</text>
        <dbReference type="Rhea" id="RHEA:19949"/>
        <dbReference type="ChEBI" id="CHEBI:17836"/>
        <dbReference type="ChEBI" id="CHEBI:17839"/>
        <dbReference type="ChEBI" id="CHEBI:33019"/>
        <dbReference type="ChEBI" id="CHEBI:72950"/>
        <dbReference type="EC" id="2.5.1.15"/>
    </reaction>
</comment>
<dbReference type="PROSITE" id="PS00792">
    <property type="entry name" value="DHPS_1"/>
    <property type="match status" value="1"/>
</dbReference>
<comment type="cofactor">
    <cofactor evidence="2 9">
        <name>Mg(2+)</name>
        <dbReference type="ChEBI" id="CHEBI:18420"/>
    </cofactor>
</comment>
<comment type="function">
    <text evidence="9">Catalyzes the condensation of para-aminobenzoate (pABA) with 6-hydroxymethyl-7,8-dihydropterin diphosphate (DHPt-PP) to form 7,8-dihydropteroate (H2Pte), the immediate precursor of folate derivatives.</text>
</comment>
<evidence type="ECO:0000256" key="9">
    <source>
        <dbReference type="RuleBase" id="RU361205"/>
    </source>
</evidence>
<evidence type="ECO:0000256" key="8">
    <source>
        <dbReference type="ARBA" id="ARBA00022909"/>
    </source>
</evidence>
<dbReference type="Proteomes" id="UP000471298">
    <property type="component" value="Unassembled WGS sequence"/>
</dbReference>
<dbReference type="GO" id="GO:0046654">
    <property type="term" value="P:tetrahydrofolate biosynthetic process"/>
    <property type="evidence" value="ECO:0007669"/>
    <property type="project" value="UniProtKB-UniPathway"/>
</dbReference>
<organism evidence="11 12">
    <name type="scientific">Ostreibacterium oceani</name>
    <dbReference type="NCBI Taxonomy" id="2654998"/>
    <lineage>
        <taxon>Bacteria</taxon>
        <taxon>Pseudomonadati</taxon>
        <taxon>Pseudomonadota</taxon>
        <taxon>Gammaproteobacteria</taxon>
        <taxon>Cardiobacteriales</taxon>
        <taxon>Ostreibacteriaceae</taxon>
        <taxon>Ostreibacterium</taxon>
    </lineage>
</organism>
<keyword evidence="12" id="KW-1185">Reference proteome</keyword>
<dbReference type="InterPro" id="IPR000489">
    <property type="entry name" value="Pterin-binding_dom"/>
</dbReference>
<dbReference type="EC" id="2.5.1.15" evidence="4 9"/>
<dbReference type="EMBL" id="WHNW01000006">
    <property type="protein sequence ID" value="MPV86307.1"/>
    <property type="molecule type" value="Genomic_DNA"/>
</dbReference>
<keyword evidence="7 9" id="KW-0460">Magnesium</keyword>
<dbReference type="NCBIfam" id="TIGR01496">
    <property type="entry name" value="DHPS"/>
    <property type="match status" value="1"/>
</dbReference>
<evidence type="ECO:0000256" key="5">
    <source>
        <dbReference type="ARBA" id="ARBA00022679"/>
    </source>
</evidence>
<dbReference type="PANTHER" id="PTHR20941">
    <property type="entry name" value="FOLATE SYNTHESIS PROTEINS"/>
    <property type="match status" value="1"/>
</dbReference>
<protein>
    <recommendedName>
        <fullName evidence="4 9">Dihydropteroate synthase</fullName>
        <shortName evidence="9">DHPS</shortName>
        <ecNumber evidence="4 9">2.5.1.15</ecNumber>
    </recommendedName>
    <alternativeName>
        <fullName evidence="9">Dihydropteroate pyrophosphorylase</fullName>
    </alternativeName>
</protein>
<dbReference type="PANTHER" id="PTHR20941:SF1">
    <property type="entry name" value="FOLIC ACID SYNTHESIS PROTEIN FOL1"/>
    <property type="match status" value="1"/>
</dbReference>
<keyword evidence="6 9" id="KW-0479">Metal-binding</keyword>
<evidence type="ECO:0000313" key="12">
    <source>
        <dbReference type="Proteomes" id="UP000471298"/>
    </source>
</evidence>
<evidence type="ECO:0000256" key="7">
    <source>
        <dbReference type="ARBA" id="ARBA00022842"/>
    </source>
</evidence>
<feature type="domain" description="Pterin-binding" evidence="10">
    <location>
        <begin position="15"/>
        <end position="266"/>
    </location>
</feature>
<dbReference type="Pfam" id="PF00809">
    <property type="entry name" value="Pterin_bind"/>
    <property type="match status" value="1"/>
</dbReference>
<comment type="pathway">
    <text evidence="3 9">Cofactor biosynthesis; tetrahydrofolate biosynthesis; 7,8-dihydrofolate from 2-amino-4-hydroxy-6-hydroxymethyl-7,8-dihydropteridine diphosphate and 4-aminobenzoate: step 1/2.</text>
</comment>
<dbReference type="InParanoid" id="A0A6N7EYS6"/>
<dbReference type="GO" id="GO:0005829">
    <property type="term" value="C:cytosol"/>
    <property type="evidence" value="ECO:0007669"/>
    <property type="project" value="TreeGrafter"/>
</dbReference>
<evidence type="ECO:0000259" key="10">
    <source>
        <dbReference type="PROSITE" id="PS50972"/>
    </source>
</evidence>
<dbReference type="InterPro" id="IPR006390">
    <property type="entry name" value="DHP_synth_dom"/>
</dbReference>
<name>A0A6N7EYS6_9GAMM</name>
<comment type="caution">
    <text evidence="11">The sequence shown here is derived from an EMBL/GenBank/DDBJ whole genome shotgun (WGS) entry which is preliminary data.</text>
</comment>
<evidence type="ECO:0000256" key="6">
    <source>
        <dbReference type="ARBA" id="ARBA00022723"/>
    </source>
</evidence>
<dbReference type="SUPFAM" id="SSF51717">
    <property type="entry name" value="Dihydropteroate synthetase-like"/>
    <property type="match status" value="1"/>
</dbReference>
<dbReference type="InterPro" id="IPR011005">
    <property type="entry name" value="Dihydropteroate_synth-like_sf"/>
</dbReference>
<reference evidence="11 12" key="1">
    <citation type="submission" date="2019-10" db="EMBL/GenBank/DDBJ databases">
        <title>Cardiobacteriales fam. a chemoheterotrophic member of the order Cardiobacteriales, and proposal of Cardiobacteriales fam. nov.</title>
        <authorList>
            <person name="Wang C."/>
        </authorList>
    </citation>
    <scope>NUCLEOTIDE SEQUENCE [LARGE SCALE GENOMIC DNA]</scope>
    <source>
        <strain evidence="11 12">ML27</strain>
    </source>
</reference>
<comment type="similarity">
    <text evidence="9">Belongs to the DHPS family.</text>
</comment>
<dbReference type="RefSeq" id="WP_152810308.1">
    <property type="nucleotide sequence ID" value="NZ_WHNW01000006.1"/>
</dbReference>
<dbReference type="FunCoup" id="A0A6N7EYS6">
    <property type="interactions" value="437"/>
</dbReference>
<evidence type="ECO:0000256" key="4">
    <source>
        <dbReference type="ARBA" id="ARBA00012458"/>
    </source>
</evidence>
<evidence type="ECO:0000256" key="2">
    <source>
        <dbReference type="ARBA" id="ARBA00001946"/>
    </source>
</evidence>
<dbReference type="GO" id="GO:0004156">
    <property type="term" value="F:dihydropteroate synthase activity"/>
    <property type="evidence" value="ECO:0007669"/>
    <property type="project" value="UniProtKB-EC"/>
</dbReference>
<dbReference type="UniPathway" id="UPA00077">
    <property type="reaction ID" value="UER00156"/>
</dbReference>
<proteinExistence type="inferred from homology"/>
<evidence type="ECO:0000313" key="11">
    <source>
        <dbReference type="EMBL" id="MPV86307.1"/>
    </source>
</evidence>
<gene>
    <name evidence="11" type="primary">folP</name>
    <name evidence="11" type="ORF">GCU85_06130</name>
</gene>
<dbReference type="Gene3D" id="3.20.20.20">
    <property type="entry name" value="Dihydropteroate synthase-like"/>
    <property type="match status" value="1"/>
</dbReference>
<evidence type="ECO:0000256" key="1">
    <source>
        <dbReference type="ARBA" id="ARBA00000012"/>
    </source>
</evidence>
<dbReference type="PROSITE" id="PS00793">
    <property type="entry name" value="DHPS_2"/>
    <property type="match status" value="1"/>
</dbReference>
<dbReference type="GO" id="GO:0046656">
    <property type="term" value="P:folic acid biosynthetic process"/>
    <property type="evidence" value="ECO:0007669"/>
    <property type="project" value="UniProtKB-KW"/>
</dbReference>
<keyword evidence="8 9" id="KW-0289">Folate biosynthesis</keyword>
<dbReference type="AlphaFoldDB" id="A0A6N7EYS6"/>
<sequence>MILAAGRFQLDLSVPKIMGILNVTPDSFSDGGRYQSVDAALIRVEEMLTHGADIIDIGAESTRPGGQLIDVETELSRLLPVIEAIQQRFNCCVSIDTNKPEVMRAVLSHSVDMINDVRGFVASGAWQAVAASKAAICIMHMQGLPQTMQDNPSYQAVVTDVLAFLQQQAELAKQHGIDQNRIVIDPGFGFGKTPKQNMQLLAHIDTFAAHYPVLFGLSRKSTLGHVLGDMAADRTSASVAGALIAVQNGARIIRVHDVKATKDALSVLNATYPLS</sequence>
<dbReference type="InterPro" id="IPR045031">
    <property type="entry name" value="DHP_synth-like"/>
</dbReference>
<dbReference type="CDD" id="cd00739">
    <property type="entry name" value="DHPS"/>
    <property type="match status" value="1"/>
</dbReference>
<dbReference type="GO" id="GO:0046872">
    <property type="term" value="F:metal ion binding"/>
    <property type="evidence" value="ECO:0007669"/>
    <property type="project" value="UniProtKB-KW"/>
</dbReference>
<accession>A0A6N7EYS6</accession>
<dbReference type="PROSITE" id="PS50972">
    <property type="entry name" value="PTERIN_BINDING"/>
    <property type="match status" value="1"/>
</dbReference>
<evidence type="ECO:0000256" key="3">
    <source>
        <dbReference type="ARBA" id="ARBA00004763"/>
    </source>
</evidence>
<keyword evidence="5 9" id="KW-0808">Transferase</keyword>